<dbReference type="Gramene" id="AET2Gv21251000.3">
    <property type="protein sequence ID" value="AET2Gv21251000.3"/>
    <property type="gene ID" value="AET2Gv21251000"/>
</dbReference>
<proteinExistence type="predicted"/>
<reference evidence="2" key="5">
    <citation type="journal article" date="2021" name="G3 (Bethesda)">
        <title>Aegilops tauschii genome assembly Aet v5.0 features greater sequence contiguity and improved annotation.</title>
        <authorList>
            <person name="Wang L."/>
            <person name="Zhu T."/>
            <person name="Rodriguez J.C."/>
            <person name="Deal K.R."/>
            <person name="Dubcovsky J."/>
            <person name="McGuire P.E."/>
            <person name="Lux T."/>
            <person name="Spannagl M."/>
            <person name="Mayer K.F.X."/>
            <person name="Baldrich P."/>
            <person name="Meyers B.C."/>
            <person name="Huo N."/>
            <person name="Gu Y.Q."/>
            <person name="Zhou H."/>
            <person name="Devos K.M."/>
            <person name="Bennetzen J.L."/>
            <person name="Unver T."/>
            <person name="Budak H."/>
            <person name="Gulick P.J."/>
            <person name="Galiba G."/>
            <person name="Kalapos B."/>
            <person name="Nelson D.R."/>
            <person name="Li P."/>
            <person name="You F.M."/>
            <person name="Luo M.C."/>
            <person name="Dvorak J."/>
        </authorList>
    </citation>
    <scope>NUCLEOTIDE SEQUENCE [LARGE SCALE GENOMIC DNA]</scope>
    <source>
        <strain evidence="2">cv. AL8/78</strain>
    </source>
</reference>
<organism evidence="2 3">
    <name type="scientific">Aegilops tauschii subsp. strangulata</name>
    <name type="common">Goatgrass</name>
    <dbReference type="NCBI Taxonomy" id="200361"/>
    <lineage>
        <taxon>Eukaryota</taxon>
        <taxon>Viridiplantae</taxon>
        <taxon>Streptophyta</taxon>
        <taxon>Embryophyta</taxon>
        <taxon>Tracheophyta</taxon>
        <taxon>Spermatophyta</taxon>
        <taxon>Magnoliopsida</taxon>
        <taxon>Liliopsida</taxon>
        <taxon>Poales</taxon>
        <taxon>Poaceae</taxon>
        <taxon>BOP clade</taxon>
        <taxon>Pooideae</taxon>
        <taxon>Triticodae</taxon>
        <taxon>Triticeae</taxon>
        <taxon>Triticinae</taxon>
        <taxon>Aegilops</taxon>
    </lineage>
</organism>
<protein>
    <submittedName>
        <fullName evidence="2">Uncharacterized protein</fullName>
    </submittedName>
</protein>
<reference evidence="2" key="4">
    <citation type="submission" date="2019-03" db="UniProtKB">
        <authorList>
            <consortium name="EnsemblPlants"/>
        </authorList>
    </citation>
    <scope>IDENTIFICATION</scope>
</reference>
<reference evidence="3" key="1">
    <citation type="journal article" date="2014" name="Science">
        <title>Ancient hybridizations among the ancestral genomes of bread wheat.</title>
        <authorList>
            <consortium name="International Wheat Genome Sequencing Consortium,"/>
            <person name="Marcussen T."/>
            <person name="Sandve S.R."/>
            <person name="Heier L."/>
            <person name="Spannagl M."/>
            <person name="Pfeifer M."/>
            <person name="Jakobsen K.S."/>
            <person name="Wulff B.B."/>
            <person name="Steuernagel B."/>
            <person name="Mayer K.F."/>
            <person name="Olsen O.A."/>
        </authorList>
    </citation>
    <scope>NUCLEOTIDE SEQUENCE [LARGE SCALE GENOMIC DNA]</scope>
    <source>
        <strain evidence="3">cv. AL8/78</strain>
    </source>
</reference>
<keyword evidence="3" id="KW-1185">Reference proteome</keyword>
<reference evidence="3" key="2">
    <citation type="journal article" date="2017" name="Nat. Plants">
        <title>The Aegilops tauschii genome reveals multiple impacts of transposons.</title>
        <authorList>
            <person name="Zhao G."/>
            <person name="Zou C."/>
            <person name="Li K."/>
            <person name="Wang K."/>
            <person name="Li T."/>
            <person name="Gao L."/>
            <person name="Zhang X."/>
            <person name="Wang H."/>
            <person name="Yang Z."/>
            <person name="Liu X."/>
            <person name="Jiang W."/>
            <person name="Mao L."/>
            <person name="Kong X."/>
            <person name="Jiao Y."/>
            <person name="Jia J."/>
        </authorList>
    </citation>
    <scope>NUCLEOTIDE SEQUENCE [LARGE SCALE GENOMIC DNA]</scope>
    <source>
        <strain evidence="3">cv. AL8/78</strain>
    </source>
</reference>
<dbReference type="Proteomes" id="UP000015105">
    <property type="component" value="Chromosome 2D"/>
</dbReference>
<feature type="compositionally biased region" description="Polar residues" evidence="1">
    <location>
        <begin position="85"/>
        <end position="95"/>
    </location>
</feature>
<evidence type="ECO:0000256" key="1">
    <source>
        <dbReference type="SAM" id="MobiDB-lite"/>
    </source>
</evidence>
<reference evidence="2" key="3">
    <citation type="journal article" date="2017" name="Nature">
        <title>Genome sequence of the progenitor of the wheat D genome Aegilops tauschii.</title>
        <authorList>
            <person name="Luo M.C."/>
            <person name="Gu Y.Q."/>
            <person name="Puiu D."/>
            <person name="Wang H."/>
            <person name="Twardziok S.O."/>
            <person name="Deal K.R."/>
            <person name="Huo N."/>
            <person name="Zhu T."/>
            <person name="Wang L."/>
            <person name="Wang Y."/>
            <person name="McGuire P.E."/>
            <person name="Liu S."/>
            <person name="Long H."/>
            <person name="Ramasamy R.K."/>
            <person name="Rodriguez J.C."/>
            <person name="Van S.L."/>
            <person name="Yuan L."/>
            <person name="Wang Z."/>
            <person name="Xia Z."/>
            <person name="Xiao L."/>
            <person name="Anderson O.D."/>
            <person name="Ouyang S."/>
            <person name="Liang Y."/>
            <person name="Zimin A.V."/>
            <person name="Pertea G."/>
            <person name="Qi P."/>
            <person name="Bennetzen J.L."/>
            <person name="Dai X."/>
            <person name="Dawson M.W."/>
            <person name="Muller H.G."/>
            <person name="Kugler K."/>
            <person name="Rivarola-Duarte L."/>
            <person name="Spannagl M."/>
            <person name="Mayer K.F.X."/>
            <person name="Lu F.H."/>
            <person name="Bevan M.W."/>
            <person name="Leroy P."/>
            <person name="Li P."/>
            <person name="You F.M."/>
            <person name="Sun Q."/>
            <person name="Liu Z."/>
            <person name="Lyons E."/>
            <person name="Wicker T."/>
            <person name="Salzberg S.L."/>
            <person name="Devos K.M."/>
            <person name="Dvorak J."/>
        </authorList>
    </citation>
    <scope>NUCLEOTIDE SEQUENCE [LARGE SCALE GENOMIC DNA]</scope>
    <source>
        <strain evidence="2">cv. AL8/78</strain>
    </source>
</reference>
<evidence type="ECO:0000313" key="2">
    <source>
        <dbReference type="EnsemblPlants" id="AET2Gv21251000.3"/>
    </source>
</evidence>
<evidence type="ECO:0000313" key="3">
    <source>
        <dbReference type="Proteomes" id="UP000015105"/>
    </source>
</evidence>
<feature type="region of interest" description="Disordered" evidence="1">
    <location>
        <begin position="67"/>
        <end position="96"/>
    </location>
</feature>
<accession>A0A453DI74</accession>
<feature type="region of interest" description="Disordered" evidence="1">
    <location>
        <begin position="1"/>
        <end position="24"/>
    </location>
</feature>
<name>A0A453DI74_AEGTS</name>
<dbReference type="EnsemblPlants" id="AET2Gv21251000.3">
    <property type="protein sequence ID" value="AET2Gv21251000.3"/>
    <property type="gene ID" value="AET2Gv21251000"/>
</dbReference>
<dbReference type="AlphaFoldDB" id="A0A453DI74"/>
<sequence>VPRAHPHLPPPVEQQQVRRRPDPPRCFRIRALVTRARHHGTRQQALDLAATSSALARLMGIGWSMHAGDGGSPRLPSSPGRTRHPTTSSIANHQHPSGGFAFYPLPHMNDLLPATMTRTGELSSPSWAPSCWPPLRRISSRGPGTSCSTGLVHEEALVVAAGGLELGGSLADEGGLD</sequence>